<keyword evidence="6 8" id="KW-1133">Transmembrane helix</keyword>
<dbReference type="EMBL" id="CAMAPF010001096">
    <property type="protein sequence ID" value="CAH9146207.1"/>
    <property type="molecule type" value="Genomic_DNA"/>
</dbReference>
<name>A0AAV0GE45_9ASTE</name>
<dbReference type="Proteomes" id="UP001152523">
    <property type="component" value="Unassembled WGS sequence"/>
</dbReference>
<evidence type="ECO:0000256" key="6">
    <source>
        <dbReference type="ARBA" id="ARBA00022989"/>
    </source>
</evidence>
<reference evidence="11" key="1">
    <citation type="submission" date="2022-07" db="EMBL/GenBank/DDBJ databases">
        <authorList>
            <person name="Macas J."/>
            <person name="Novak P."/>
            <person name="Neumann P."/>
        </authorList>
    </citation>
    <scope>NUCLEOTIDE SEQUENCE</scope>
</reference>
<dbReference type="GO" id="GO:0006952">
    <property type="term" value="P:defense response"/>
    <property type="evidence" value="ECO:0007669"/>
    <property type="project" value="UniProtKB-ARBA"/>
</dbReference>
<dbReference type="InterPro" id="IPR003591">
    <property type="entry name" value="Leu-rich_rpt_typical-subtyp"/>
</dbReference>
<evidence type="ECO:0000313" key="12">
    <source>
        <dbReference type="Proteomes" id="UP001152523"/>
    </source>
</evidence>
<evidence type="ECO:0000256" key="2">
    <source>
        <dbReference type="ARBA" id="ARBA00022614"/>
    </source>
</evidence>
<dbReference type="PROSITE" id="PS51450">
    <property type="entry name" value="LRR"/>
    <property type="match status" value="1"/>
</dbReference>
<dbReference type="SMART" id="SM00369">
    <property type="entry name" value="LRR_TYP"/>
    <property type="match status" value="2"/>
</dbReference>
<accession>A0AAV0GE45</accession>
<dbReference type="InterPro" id="IPR013210">
    <property type="entry name" value="LRR_N_plant-typ"/>
</dbReference>
<evidence type="ECO:0000256" key="5">
    <source>
        <dbReference type="ARBA" id="ARBA00022737"/>
    </source>
</evidence>
<protein>
    <recommendedName>
        <fullName evidence="10">Leucine-rich repeat-containing N-terminal plant-type domain-containing protein</fullName>
    </recommendedName>
</protein>
<dbReference type="InterPro" id="IPR001611">
    <property type="entry name" value="Leu-rich_rpt"/>
</dbReference>
<sequence length="264" mass="28746">MMKSSTNNVLLPLIIMVVFFFHLLQGVIPSSDLEADKKALVQFAKNMDAVPGAGSSRKVMTGWSMKAPICTSWVGVNCSGSRLDGSRRRVVGVNLGGFGIQGTIPEKTIGRLDALETLRLEDNRLTGAIPADLTVGNLPNLKHLNLSNNRFNGSIPSSLFTHFPASSFANNSLLSGPPMNHHQMTTSSLVSVNLNSQQQPSLIGSVDHSSSQTYTVRKTKFNLKRFLLVFVLPTVVLLSLLIIWLCKRKCNLLGRPEVKSESST</sequence>
<dbReference type="GO" id="GO:0051707">
    <property type="term" value="P:response to other organism"/>
    <property type="evidence" value="ECO:0007669"/>
    <property type="project" value="UniProtKB-ARBA"/>
</dbReference>
<keyword evidence="2" id="KW-0433">Leucine-rich repeat</keyword>
<evidence type="ECO:0000256" key="8">
    <source>
        <dbReference type="SAM" id="Phobius"/>
    </source>
</evidence>
<keyword evidence="3 8" id="KW-0812">Transmembrane</keyword>
<dbReference type="SUPFAM" id="SSF52058">
    <property type="entry name" value="L domain-like"/>
    <property type="match status" value="1"/>
</dbReference>
<evidence type="ECO:0000256" key="3">
    <source>
        <dbReference type="ARBA" id="ARBA00022692"/>
    </source>
</evidence>
<feature type="chain" id="PRO_5043482730" description="Leucine-rich repeat-containing N-terminal plant-type domain-containing protein" evidence="9">
    <location>
        <begin position="27"/>
        <end position="264"/>
    </location>
</feature>
<feature type="signal peptide" evidence="9">
    <location>
        <begin position="1"/>
        <end position="26"/>
    </location>
</feature>
<evidence type="ECO:0000256" key="9">
    <source>
        <dbReference type="SAM" id="SignalP"/>
    </source>
</evidence>
<comment type="caution">
    <text evidence="11">The sequence shown here is derived from an EMBL/GenBank/DDBJ whole genome shotgun (WGS) entry which is preliminary data.</text>
</comment>
<dbReference type="InterPro" id="IPR032675">
    <property type="entry name" value="LRR_dom_sf"/>
</dbReference>
<keyword evidence="5" id="KW-0677">Repeat</keyword>
<feature type="transmembrane region" description="Helical" evidence="8">
    <location>
        <begin position="226"/>
        <end position="246"/>
    </location>
</feature>
<proteinExistence type="predicted"/>
<dbReference type="Gene3D" id="3.80.10.10">
    <property type="entry name" value="Ribonuclease Inhibitor"/>
    <property type="match status" value="1"/>
</dbReference>
<evidence type="ECO:0000256" key="7">
    <source>
        <dbReference type="ARBA" id="ARBA00023136"/>
    </source>
</evidence>
<dbReference type="PANTHER" id="PTHR48010:SF59">
    <property type="entry name" value="PROTEIN KINASE DOMAIN-CONTAINING PROTEIN"/>
    <property type="match status" value="1"/>
</dbReference>
<evidence type="ECO:0000313" key="11">
    <source>
        <dbReference type="EMBL" id="CAH9146207.1"/>
    </source>
</evidence>
<dbReference type="AlphaFoldDB" id="A0AAV0GE45"/>
<dbReference type="Pfam" id="PF08263">
    <property type="entry name" value="LRRNT_2"/>
    <property type="match status" value="1"/>
</dbReference>
<dbReference type="InterPro" id="IPR050994">
    <property type="entry name" value="At_inactive_RLKs"/>
</dbReference>
<keyword evidence="4 9" id="KW-0732">Signal</keyword>
<organism evidence="11 12">
    <name type="scientific">Cuscuta epithymum</name>
    <dbReference type="NCBI Taxonomy" id="186058"/>
    <lineage>
        <taxon>Eukaryota</taxon>
        <taxon>Viridiplantae</taxon>
        <taxon>Streptophyta</taxon>
        <taxon>Embryophyta</taxon>
        <taxon>Tracheophyta</taxon>
        <taxon>Spermatophyta</taxon>
        <taxon>Magnoliopsida</taxon>
        <taxon>eudicotyledons</taxon>
        <taxon>Gunneridae</taxon>
        <taxon>Pentapetalae</taxon>
        <taxon>asterids</taxon>
        <taxon>lamiids</taxon>
        <taxon>Solanales</taxon>
        <taxon>Convolvulaceae</taxon>
        <taxon>Cuscuteae</taxon>
        <taxon>Cuscuta</taxon>
        <taxon>Cuscuta subgen. Cuscuta</taxon>
    </lineage>
</organism>
<feature type="domain" description="Leucine-rich repeat-containing N-terminal plant-type" evidence="10">
    <location>
        <begin position="34"/>
        <end position="79"/>
    </location>
</feature>
<dbReference type="FunFam" id="3.80.10.10:FF:000129">
    <property type="entry name" value="Leucine-rich repeat receptor-like kinase"/>
    <property type="match status" value="1"/>
</dbReference>
<gene>
    <name evidence="11" type="ORF">CEPIT_LOCUS42810</name>
</gene>
<dbReference type="Pfam" id="PF12799">
    <property type="entry name" value="LRR_4"/>
    <property type="match status" value="1"/>
</dbReference>
<evidence type="ECO:0000259" key="10">
    <source>
        <dbReference type="Pfam" id="PF08263"/>
    </source>
</evidence>
<evidence type="ECO:0000256" key="4">
    <source>
        <dbReference type="ARBA" id="ARBA00022729"/>
    </source>
</evidence>
<keyword evidence="7 8" id="KW-0472">Membrane</keyword>
<dbReference type="PANTHER" id="PTHR48010">
    <property type="entry name" value="OS05G0588300 PROTEIN"/>
    <property type="match status" value="1"/>
</dbReference>
<evidence type="ECO:0000256" key="1">
    <source>
        <dbReference type="ARBA" id="ARBA00004167"/>
    </source>
</evidence>
<comment type="subcellular location">
    <subcellularLocation>
        <location evidence="1">Membrane</location>
        <topology evidence="1">Single-pass membrane protein</topology>
    </subcellularLocation>
</comment>
<dbReference type="InterPro" id="IPR025875">
    <property type="entry name" value="Leu-rich_rpt_4"/>
</dbReference>
<dbReference type="GO" id="GO:0016020">
    <property type="term" value="C:membrane"/>
    <property type="evidence" value="ECO:0007669"/>
    <property type="project" value="UniProtKB-SubCell"/>
</dbReference>
<keyword evidence="12" id="KW-1185">Reference proteome</keyword>